<evidence type="ECO:0000259" key="1">
    <source>
        <dbReference type="Pfam" id="PF07969"/>
    </source>
</evidence>
<dbReference type="RefSeq" id="WP_111252743.1">
    <property type="nucleotide sequence ID" value="NZ_POTW01000001.1"/>
</dbReference>
<dbReference type="InterPro" id="IPR050378">
    <property type="entry name" value="Metallo-dep_Hydrolases_sf"/>
</dbReference>
<dbReference type="Proteomes" id="UP000248764">
    <property type="component" value="Unassembled WGS sequence"/>
</dbReference>
<comment type="caution">
    <text evidence="2">The sequence shown here is derived from an EMBL/GenBank/DDBJ whole genome shotgun (WGS) entry which is preliminary data.</text>
</comment>
<dbReference type="EMBL" id="POTW01000001">
    <property type="protein sequence ID" value="PZF86744.1"/>
    <property type="molecule type" value="Genomic_DNA"/>
</dbReference>
<feature type="domain" description="Amidohydrolase 3" evidence="1">
    <location>
        <begin position="391"/>
        <end position="469"/>
    </location>
</feature>
<accession>A0A2W2C1Z1</accession>
<dbReference type="SUPFAM" id="SSF51338">
    <property type="entry name" value="Composite domain of metallo-dependent hydrolases"/>
    <property type="match status" value="1"/>
</dbReference>
<dbReference type="GO" id="GO:0016812">
    <property type="term" value="F:hydrolase activity, acting on carbon-nitrogen (but not peptide) bonds, in cyclic amides"/>
    <property type="evidence" value="ECO:0007669"/>
    <property type="project" value="TreeGrafter"/>
</dbReference>
<organism evidence="2 3">
    <name type="scientific">Jiangella anatolica</name>
    <dbReference type="NCBI Taxonomy" id="2670374"/>
    <lineage>
        <taxon>Bacteria</taxon>
        <taxon>Bacillati</taxon>
        <taxon>Actinomycetota</taxon>
        <taxon>Actinomycetes</taxon>
        <taxon>Jiangellales</taxon>
        <taxon>Jiangellaceae</taxon>
        <taxon>Jiangella</taxon>
    </lineage>
</organism>
<dbReference type="GO" id="GO:0005829">
    <property type="term" value="C:cytosol"/>
    <property type="evidence" value="ECO:0007669"/>
    <property type="project" value="TreeGrafter"/>
</dbReference>
<keyword evidence="3" id="KW-1185">Reference proteome</keyword>
<evidence type="ECO:0000313" key="3">
    <source>
        <dbReference type="Proteomes" id="UP000248764"/>
    </source>
</evidence>
<reference evidence="2 3" key="1">
    <citation type="submission" date="2018-01" db="EMBL/GenBank/DDBJ databases">
        <title>Draft genome sequence of Jiangella sp. GTF31.</title>
        <authorList>
            <person name="Sahin N."/>
            <person name="Ay H."/>
            <person name="Saygin H."/>
        </authorList>
    </citation>
    <scope>NUCLEOTIDE SEQUENCE [LARGE SCALE GENOMIC DNA]</scope>
    <source>
        <strain evidence="2 3">GTF31</strain>
    </source>
</reference>
<dbReference type="InterPro" id="IPR032466">
    <property type="entry name" value="Metal_Hydrolase"/>
</dbReference>
<dbReference type="NCBIfam" id="NF006560">
    <property type="entry name" value="PRK09061.1"/>
    <property type="match status" value="1"/>
</dbReference>
<dbReference type="InterPro" id="IPR011059">
    <property type="entry name" value="Metal-dep_hydrolase_composite"/>
</dbReference>
<dbReference type="Pfam" id="PF07969">
    <property type="entry name" value="Amidohydro_3"/>
    <property type="match status" value="2"/>
</dbReference>
<dbReference type="PANTHER" id="PTHR11647">
    <property type="entry name" value="HYDRANTOINASE/DIHYDROPYRIMIDINASE FAMILY MEMBER"/>
    <property type="match status" value="1"/>
</dbReference>
<evidence type="ECO:0000313" key="2">
    <source>
        <dbReference type="EMBL" id="PZF86744.1"/>
    </source>
</evidence>
<name>A0A2W2C1Z1_9ACTN</name>
<gene>
    <name evidence="2" type="ORF">C1I92_00820</name>
</gene>
<dbReference type="Gene3D" id="3.20.20.140">
    <property type="entry name" value="Metal-dependent hydrolases"/>
    <property type="match status" value="1"/>
</dbReference>
<dbReference type="PANTHER" id="PTHR11647:SF1">
    <property type="entry name" value="COLLAPSIN RESPONSE MEDIATOR PROTEIN"/>
    <property type="match status" value="1"/>
</dbReference>
<dbReference type="AlphaFoldDB" id="A0A2W2C1Z1"/>
<dbReference type="InterPro" id="IPR013108">
    <property type="entry name" value="Amidohydro_3"/>
</dbReference>
<feature type="domain" description="Amidohydrolase 3" evidence="1">
    <location>
        <begin position="51"/>
        <end position="261"/>
    </location>
</feature>
<dbReference type="SUPFAM" id="SSF51556">
    <property type="entry name" value="Metallo-dependent hydrolases"/>
    <property type="match status" value="1"/>
</dbReference>
<sequence length="486" mass="50551">MTYLPDGGLLVRGGRVVDPHNDVDRLADLYLSGGTVAAVLVPGTPVPARHDVVDAAGCVVAPGFVDLHSHAMDLESARLQALDGVTTALELESGAVGVDAVYRRVDDEGRPINYGFSACWALARMAVLDGRDGPGHFDDFALAQQLPHWRRPAGAGDRARIVAALEAELDAGALGLGILLGYAPATAPEEYLALGATAAAAGVPTFTHARHMTAGPDDNAVGAVEEVVRVAGTTGAHMHLCHLNSTSGRLIDKTAELISSARDQRLPVSTEAYPYGGGSTIVGAPFLAPERLASLGIEVGDIQLAESGEPIASEDALRTLRADSPGALIVFHFLRETSAADRRLLFRALTLPDVVIASDAMPLRHSGRPGSPGRAHPRGVGSFAKVFRLLVRETGTWSLTEAVRRCTTLPAALLAASVPAMARKGHLSPGADADVVVLDPDTVTDRATYAEALPSAGIRHVIVNGTPVVAGGELLPDAAPGRAVRR</sequence>
<protein>
    <submittedName>
        <fullName evidence="2">D-glutamate deacylase</fullName>
    </submittedName>
</protein>
<proteinExistence type="predicted"/>